<dbReference type="InterPro" id="IPR025943">
    <property type="entry name" value="Sigma_54_int_dom_ATP-bd_2"/>
</dbReference>
<dbReference type="Proteomes" id="UP000009374">
    <property type="component" value="Unassembled WGS sequence"/>
</dbReference>
<dbReference type="InterPro" id="IPR003593">
    <property type="entry name" value="AAA+_ATPase"/>
</dbReference>
<keyword evidence="2" id="KW-0067">ATP-binding</keyword>
<evidence type="ECO:0000256" key="2">
    <source>
        <dbReference type="ARBA" id="ARBA00022840"/>
    </source>
</evidence>
<dbReference type="PANTHER" id="PTHR32071">
    <property type="entry name" value="TRANSCRIPTIONAL REGULATORY PROTEIN"/>
    <property type="match status" value="1"/>
</dbReference>
<reference evidence="10 11" key="1">
    <citation type="journal article" date="2009" name="Appl. Environ. Microbiol.">
        <title>Community genomic and proteomic analyses of chemoautotrophic iron-oxidizing "Leptospirillum rubarum" (Group II) and "Leptospirillum ferrodiazotrophum" (Group III) bacteria in acid mine drainage biofilms.</title>
        <authorList>
            <person name="Goltsman D.S."/>
            <person name="Denef V.J."/>
            <person name="Singer S.W."/>
            <person name="VerBerkmoes N.C."/>
            <person name="Lefsrud M."/>
            <person name="Mueller R.S."/>
            <person name="Dick G.J."/>
            <person name="Sun C.L."/>
            <person name="Wheeler K.E."/>
            <person name="Zemla A."/>
            <person name="Baker B.J."/>
            <person name="Hauser L."/>
            <person name="Land M."/>
            <person name="Shah M.B."/>
            <person name="Thelen M.P."/>
            <person name="Hettich R.L."/>
            <person name="Banfield J.F."/>
        </authorList>
    </citation>
    <scope>NUCLEOTIDE SEQUENCE [LARGE SCALE GENOMIC DNA]</scope>
</reference>
<dbReference type="InterPro" id="IPR027417">
    <property type="entry name" value="P-loop_NTPase"/>
</dbReference>
<dbReference type="FunFam" id="3.40.50.300:FF:000006">
    <property type="entry name" value="DNA-binding transcriptional regulator NtrC"/>
    <property type="match status" value="1"/>
</dbReference>
<dbReference type="Pfam" id="PF02954">
    <property type="entry name" value="HTH_8"/>
    <property type="match status" value="1"/>
</dbReference>
<dbReference type="GO" id="GO:0043565">
    <property type="term" value="F:sequence-specific DNA binding"/>
    <property type="evidence" value="ECO:0007669"/>
    <property type="project" value="InterPro"/>
</dbReference>
<dbReference type="PROSITE" id="PS00676">
    <property type="entry name" value="SIGMA54_INTERACT_2"/>
    <property type="match status" value="1"/>
</dbReference>
<dbReference type="Pfam" id="PF00158">
    <property type="entry name" value="Sigma54_activat"/>
    <property type="match status" value="1"/>
</dbReference>
<dbReference type="InterPro" id="IPR035965">
    <property type="entry name" value="PAS-like_dom_sf"/>
</dbReference>
<dbReference type="Gene3D" id="1.10.10.60">
    <property type="entry name" value="Homeodomain-like"/>
    <property type="match status" value="1"/>
</dbReference>
<dbReference type="Pfam" id="PF25601">
    <property type="entry name" value="AAA_lid_14"/>
    <property type="match status" value="1"/>
</dbReference>
<dbReference type="InterPro" id="IPR013767">
    <property type="entry name" value="PAS_fold"/>
</dbReference>
<dbReference type="PROSITE" id="PS00688">
    <property type="entry name" value="SIGMA54_INTERACT_3"/>
    <property type="match status" value="1"/>
</dbReference>
<dbReference type="SUPFAM" id="SSF52540">
    <property type="entry name" value="P-loop containing nucleoside triphosphate hydrolases"/>
    <property type="match status" value="1"/>
</dbReference>
<dbReference type="Gene3D" id="1.10.8.60">
    <property type="match status" value="1"/>
</dbReference>
<dbReference type="Gene3D" id="3.30.450.20">
    <property type="entry name" value="PAS domain"/>
    <property type="match status" value="1"/>
</dbReference>
<gene>
    <name evidence="10" type="ORF">UBAL3_94170008</name>
</gene>
<dbReference type="InterPro" id="IPR002078">
    <property type="entry name" value="Sigma_54_int"/>
</dbReference>
<keyword evidence="11" id="KW-1185">Reference proteome</keyword>
<dbReference type="InterPro" id="IPR025944">
    <property type="entry name" value="Sigma_54_int_dom_CS"/>
</dbReference>
<sequence length="477" mass="52602">MANKKTSVIPLPLHPSWEGGGAPPSEIKEVRGKVLDALGPANILDSLEEGVIAIGLDKKVLYLNRAAREMLGLSQGEVFGMDCQKAMRSSVCSARCLIEKTIESGEPYRNYEISLTDRHRRTRLVRVNTALLKDADGHVVGGVEIFHDVTQLAELKKELKGRYAFGKIIGQSEKMRELFDLLPVVAQSKSTVLIEGESGTGKELIAHAIHENSPRKDGPFIKVNCAALSEGVLESELFGHVRGAFTGAVSSKPGRFELASGGTLFLDEIGEISASMQVKLLRVLQEEEFERVGGTKTLKVDVRVIAATNRDLKAAIDAGTFRRDLYYRLRVVPLFLPPLRERREDIPLLISSFLSRYNAEFGKNVVGLSQEAQNILMNHSYPGNIRELQNIIEHAVLLSTGRTIGVRELPRDLAPIPEESSFADVALSRSNALRTMEDVMIRKAVEKTQGNMSQAAKLLGIGRSTLWRKLREMGDIV</sequence>
<evidence type="ECO:0000259" key="9">
    <source>
        <dbReference type="PROSITE" id="PS50113"/>
    </source>
</evidence>
<dbReference type="EMBL" id="GG693877">
    <property type="protein sequence ID" value="EES52401.1"/>
    <property type="molecule type" value="Genomic_DNA"/>
</dbReference>
<dbReference type="PROSITE" id="PS50113">
    <property type="entry name" value="PAC"/>
    <property type="match status" value="1"/>
</dbReference>
<feature type="region of interest" description="Disordered" evidence="6">
    <location>
        <begin position="1"/>
        <end position="25"/>
    </location>
</feature>
<evidence type="ECO:0000256" key="3">
    <source>
        <dbReference type="ARBA" id="ARBA00023015"/>
    </source>
</evidence>
<dbReference type="SUPFAM" id="SSF55785">
    <property type="entry name" value="PYP-like sensor domain (PAS domain)"/>
    <property type="match status" value="1"/>
</dbReference>
<proteinExistence type="predicted"/>
<dbReference type="PANTHER" id="PTHR32071:SF57">
    <property type="entry name" value="C4-DICARBOXYLATE TRANSPORT TRANSCRIPTIONAL REGULATORY PROTEIN DCTD"/>
    <property type="match status" value="1"/>
</dbReference>
<dbReference type="InterPro" id="IPR000014">
    <property type="entry name" value="PAS"/>
</dbReference>
<dbReference type="GO" id="GO:0005524">
    <property type="term" value="F:ATP binding"/>
    <property type="evidence" value="ECO:0007669"/>
    <property type="project" value="UniProtKB-KW"/>
</dbReference>
<dbReference type="InterPro" id="IPR025662">
    <property type="entry name" value="Sigma_54_int_dom_ATP-bd_1"/>
</dbReference>
<dbReference type="PROSITE" id="PS50112">
    <property type="entry name" value="PAS"/>
    <property type="match status" value="1"/>
</dbReference>
<evidence type="ECO:0000256" key="6">
    <source>
        <dbReference type="SAM" id="MobiDB-lite"/>
    </source>
</evidence>
<organism evidence="10 11">
    <name type="scientific">Leptospirillum ferrodiazotrophum</name>
    <dbReference type="NCBI Taxonomy" id="412449"/>
    <lineage>
        <taxon>Bacteria</taxon>
        <taxon>Pseudomonadati</taxon>
        <taxon>Nitrospirota</taxon>
        <taxon>Nitrospiria</taxon>
        <taxon>Nitrospirales</taxon>
        <taxon>Nitrospiraceae</taxon>
        <taxon>Leptospirillum</taxon>
    </lineage>
</organism>
<dbReference type="Gene3D" id="3.40.50.300">
    <property type="entry name" value="P-loop containing nucleotide triphosphate hydrolases"/>
    <property type="match status" value="1"/>
</dbReference>
<dbReference type="InterPro" id="IPR058031">
    <property type="entry name" value="AAA_lid_NorR"/>
</dbReference>
<keyword evidence="3" id="KW-0805">Transcription regulation</keyword>
<dbReference type="GO" id="GO:0006355">
    <property type="term" value="P:regulation of DNA-templated transcription"/>
    <property type="evidence" value="ECO:0007669"/>
    <property type="project" value="InterPro"/>
</dbReference>
<feature type="domain" description="Sigma-54 factor interaction" evidence="7">
    <location>
        <begin position="168"/>
        <end position="397"/>
    </location>
</feature>
<feature type="domain" description="PAC" evidence="9">
    <location>
        <begin position="109"/>
        <end position="161"/>
    </location>
</feature>
<accession>C6HY50</accession>
<dbReference type="PROSITE" id="PS50045">
    <property type="entry name" value="SIGMA54_INTERACT_4"/>
    <property type="match status" value="1"/>
</dbReference>
<feature type="domain" description="PAS" evidence="8">
    <location>
        <begin position="43"/>
        <end position="80"/>
    </location>
</feature>
<dbReference type="SUPFAM" id="SSF46689">
    <property type="entry name" value="Homeodomain-like"/>
    <property type="match status" value="1"/>
</dbReference>
<dbReference type="AlphaFoldDB" id="C6HY50"/>
<protein>
    <submittedName>
        <fullName evidence="10">Sigma54 specific transcriptional regulator, Fis family</fullName>
    </submittedName>
</protein>
<dbReference type="InterPro" id="IPR002197">
    <property type="entry name" value="HTH_Fis"/>
</dbReference>
<dbReference type="CDD" id="cd00130">
    <property type="entry name" value="PAS"/>
    <property type="match status" value="1"/>
</dbReference>
<dbReference type="PROSITE" id="PS00675">
    <property type="entry name" value="SIGMA54_INTERACT_1"/>
    <property type="match status" value="1"/>
</dbReference>
<evidence type="ECO:0000313" key="11">
    <source>
        <dbReference type="Proteomes" id="UP000009374"/>
    </source>
</evidence>
<evidence type="ECO:0000259" key="7">
    <source>
        <dbReference type="PROSITE" id="PS50045"/>
    </source>
</evidence>
<dbReference type="SMART" id="SM00382">
    <property type="entry name" value="AAA"/>
    <property type="match status" value="1"/>
</dbReference>
<dbReference type="CDD" id="cd00009">
    <property type="entry name" value="AAA"/>
    <property type="match status" value="1"/>
</dbReference>
<evidence type="ECO:0000256" key="1">
    <source>
        <dbReference type="ARBA" id="ARBA00022741"/>
    </source>
</evidence>
<evidence type="ECO:0000256" key="5">
    <source>
        <dbReference type="ARBA" id="ARBA00023163"/>
    </source>
</evidence>
<evidence type="ECO:0000259" key="8">
    <source>
        <dbReference type="PROSITE" id="PS50112"/>
    </source>
</evidence>
<keyword evidence="5" id="KW-0804">Transcription</keyword>
<keyword evidence="1" id="KW-0547">Nucleotide-binding</keyword>
<evidence type="ECO:0000313" key="10">
    <source>
        <dbReference type="EMBL" id="EES52401.1"/>
    </source>
</evidence>
<dbReference type="Pfam" id="PF00989">
    <property type="entry name" value="PAS"/>
    <property type="match status" value="1"/>
</dbReference>
<dbReference type="InterPro" id="IPR000700">
    <property type="entry name" value="PAS-assoc_C"/>
</dbReference>
<dbReference type="NCBIfam" id="TIGR00229">
    <property type="entry name" value="sensory_box"/>
    <property type="match status" value="1"/>
</dbReference>
<evidence type="ECO:0000256" key="4">
    <source>
        <dbReference type="ARBA" id="ARBA00023125"/>
    </source>
</evidence>
<dbReference type="InterPro" id="IPR009057">
    <property type="entry name" value="Homeodomain-like_sf"/>
</dbReference>
<dbReference type="PRINTS" id="PR01590">
    <property type="entry name" value="HTHFIS"/>
</dbReference>
<keyword evidence="4" id="KW-0238">DNA-binding</keyword>
<name>C6HY50_9BACT</name>